<protein>
    <submittedName>
        <fullName evidence="3">Type I restriction enzyme EcoR124II R protein</fullName>
    </submittedName>
</protein>
<dbReference type="PROSITE" id="PS51192">
    <property type="entry name" value="HELICASE_ATP_BIND_1"/>
    <property type="match status" value="1"/>
</dbReference>
<dbReference type="OrthoDB" id="9758243at2"/>
<dbReference type="InterPro" id="IPR040980">
    <property type="entry name" value="SWI2_SNF2"/>
</dbReference>
<evidence type="ECO:0000313" key="4">
    <source>
        <dbReference type="Proteomes" id="UP000052946"/>
    </source>
</evidence>
<dbReference type="SMART" id="SM00487">
    <property type="entry name" value="DEXDc"/>
    <property type="match status" value="1"/>
</dbReference>
<reference evidence="3 4" key="2">
    <citation type="journal article" date="2016" name="Genome Announc.">
        <title>Draft Genome Sequence of Oceanobacillus picturae Heshi-B3, Isolated from Fermented Rice Bran in a Traditional Japanese Seafood Dish.</title>
        <authorList>
            <person name="Akuzawa S."/>
            <person name="Nagaoka J."/>
            <person name="Kanekatsu M."/>
            <person name="Kanesaki Y."/>
            <person name="Suzuki T."/>
        </authorList>
    </citation>
    <scope>NUCLEOTIDE SEQUENCE [LARGE SCALE GENOMIC DNA]</scope>
    <source>
        <strain evidence="3 4">Heshi-B3</strain>
    </source>
</reference>
<dbReference type="GO" id="GO:0009307">
    <property type="term" value="P:DNA restriction-modification system"/>
    <property type="evidence" value="ECO:0007669"/>
    <property type="project" value="UniProtKB-KW"/>
</dbReference>
<dbReference type="PANTHER" id="PTHR42927:SF1">
    <property type="entry name" value="HELICASE SUPERFAMILY 1 AND 2 DOMAIN-CONTAINING PROTEIN"/>
    <property type="match status" value="1"/>
</dbReference>
<dbReference type="InterPro" id="IPR055180">
    <property type="entry name" value="HsdR_RecA-like_helicase_dom_2"/>
</dbReference>
<dbReference type="InterPro" id="IPR014001">
    <property type="entry name" value="Helicase_ATP-bd"/>
</dbReference>
<dbReference type="Gene3D" id="3.90.1570.50">
    <property type="match status" value="1"/>
</dbReference>
<evidence type="ECO:0000313" key="3">
    <source>
        <dbReference type="EMBL" id="GAQ18464.1"/>
    </source>
</evidence>
<accession>A0A0U9H8Y5</accession>
<feature type="coiled-coil region" evidence="1">
    <location>
        <begin position="433"/>
        <end position="460"/>
    </location>
</feature>
<feature type="domain" description="Helicase ATP-binding" evidence="2">
    <location>
        <begin position="300"/>
        <end position="508"/>
    </location>
</feature>
<keyword evidence="1" id="KW-0175">Coiled coil</keyword>
<evidence type="ECO:0000259" key="2">
    <source>
        <dbReference type="PROSITE" id="PS51192"/>
    </source>
</evidence>
<dbReference type="InterPro" id="IPR027417">
    <property type="entry name" value="P-loop_NTPase"/>
</dbReference>
<reference evidence="4" key="1">
    <citation type="submission" date="2015-07" db="EMBL/GenBank/DDBJ databases">
        <title>Draft Genome Sequence of Oceanobacillus picturae Heshi-B3 that Was Isolated from Fermented Rice Bran with Aging Salted Mackerel, Which Was Named Heshiko as Traditional Fermented Seafood in Japan.</title>
        <authorList>
            <person name="Akuzawa S."/>
            <person name="Nakagawa J."/>
            <person name="Kanekatsu T."/>
            <person name="Kanesaki Y."/>
            <person name="Suzuki T."/>
        </authorList>
    </citation>
    <scope>NUCLEOTIDE SEQUENCE [LARGE SCALE GENOMIC DNA]</scope>
    <source>
        <strain evidence="4">Heshi-B3</strain>
    </source>
</reference>
<dbReference type="Gene3D" id="3.40.50.300">
    <property type="entry name" value="P-loop containing nucleotide triphosphate hydrolases"/>
    <property type="match status" value="2"/>
</dbReference>
<gene>
    <name evidence="3" type="ORF">OPHB3_2404</name>
</gene>
<organism evidence="3 4">
    <name type="scientific">Oceanobacillus picturae</name>
    <dbReference type="NCBI Taxonomy" id="171693"/>
    <lineage>
        <taxon>Bacteria</taxon>
        <taxon>Bacillati</taxon>
        <taxon>Bacillota</taxon>
        <taxon>Bacilli</taxon>
        <taxon>Bacillales</taxon>
        <taxon>Bacillaceae</taxon>
        <taxon>Oceanobacillus</taxon>
    </lineage>
</organism>
<dbReference type="Proteomes" id="UP000052946">
    <property type="component" value="Unassembled WGS sequence"/>
</dbReference>
<sequence length="1012" mass="117388">MAFEDTEKRFEEDIETYLLTEGGYVKGNQANYDKEKAIDIHQLIEFIQETQEKAWVRYSKIYGDQASKQLYKRLNDEIDSNGVLHVLRNGITDRGVKLKIAFFRPESSLNEKTIQNYQSNKLAVTRQFAYSTANHNSLDMVLSLNGIPIVAMELKNQIKGQSVEHGKKQFMYDRDPREKLFQFNNRVLVYFVADLKEVWMTTKLDGKDTFFLPFNQGSNGAGDVGGAGNPQNPDGYITSYLWEKVLQKDSLMNIIHRFMHLEVKTQKVVKKRRELNKVSSKLIFPRFHQLDVVRKLVHTVRLKGSGDNYLIQHSAGSGKSNSIAWLAYHLASLHGDDDKSIFNSVIVVTDRTVLDRQLQDTISSFDHTDGLVETIGERKTSRDLKNAINDGKRIIITTLQKFPVIYEEVDVNQGNRFAVLVDEAHSSQTGTSAKKLKAALADTEEALREYAELEAEIEENTPDQEDKLVQELLSHGSHVNLSFFAFTATPKEKTLEMFGTKQSDDSFRPFHIYSMRQAIEEGFILDVLQNYMTYQMSYKIAKNTPDNPELSTTQGVKAIRRYQSLHPHNLQQKTAIMIEHFRNVTQHEIGGRAKAMVVTASRLHAVRYFFEFKRYIENKGYDDMDVLVAFSGTVQDENEEHTEEQLNKTKDGKRVKESQLKETFHTDEFNVLVVAEKYQTGFDEPLLHTMFVDKKLSGVKAVQTLSRLNRTHPGKNNTFILDFVNEAEDIQKAFQPFYEVTELDKEIDVNLIYDTKTKLRNYKIYNDQDIKRLTKIYLKNGSQSDKDLGRIASHLVPIIKRYEELDEQQQYEFRVTVRNFNKWYSYITQLTRMFDKELHEEFIFNSYLIKFIPKNSTEKIDIKDKVKLEYYKLEQTFNGDIALEKNTNGYQLSNPDNVETGIKPPEDDDLLENIVRRVNEKYDGKISESDRIIIEGVTRKAKESNDRLKSLARNNDEEMFEKSLFPGVFEKASQDLYMEQMDSYSKLFEDKSYYNTIMMAVAKEIYKELRSE</sequence>
<dbReference type="Pfam" id="PF18766">
    <property type="entry name" value="SWI2_SNF2"/>
    <property type="match status" value="1"/>
</dbReference>
<dbReference type="REBASE" id="141071">
    <property type="entry name" value="OpiB3ORF2402P"/>
</dbReference>
<dbReference type="AlphaFoldDB" id="A0A0U9H8Y5"/>
<dbReference type="RefSeq" id="WP_058950459.1">
    <property type="nucleotide sequence ID" value="NZ_BBXV01000027.1"/>
</dbReference>
<name>A0A0U9H8Y5_9BACI</name>
<dbReference type="Pfam" id="PF22679">
    <property type="entry name" value="T1R_D3-like"/>
    <property type="match status" value="1"/>
</dbReference>
<proteinExistence type="predicted"/>
<dbReference type="GO" id="GO:0005524">
    <property type="term" value="F:ATP binding"/>
    <property type="evidence" value="ECO:0007669"/>
    <property type="project" value="UniProtKB-KW"/>
</dbReference>
<dbReference type="SUPFAM" id="SSF52540">
    <property type="entry name" value="P-loop containing nucleoside triphosphate hydrolases"/>
    <property type="match status" value="1"/>
</dbReference>
<dbReference type="EMBL" id="BBXV01000027">
    <property type="protein sequence ID" value="GAQ18464.1"/>
    <property type="molecule type" value="Genomic_DNA"/>
</dbReference>
<dbReference type="InterPro" id="IPR007409">
    <property type="entry name" value="Restrct_endonuc_type1_HsdR_N"/>
</dbReference>
<evidence type="ECO:0000256" key="1">
    <source>
        <dbReference type="SAM" id="Coils"/>
    </source>
</evidence>
<dbReference type="GO" id="GO:0009035">
    <property type="term" value="F:type I site-specific deoxyribonuclease activity"/>
    <property type="evidence" value="ECO:0007669"/>
    <property type="project" value="UniProtKB-EC"/>
</dbReference>
<dbReference type="GO" id="GO:0003677">
    <property type="term" value="F:DNA binding"/>
    <property type="evidence" value="ECO:0007669"/>
    <property type="project" value="UniProtKB-KW"/>
</dbReference>
<dbReference type="PANTHER" id="PTHR42927">
    <property type="entry name" value="HELICASE SUPERFAMILY 1 AND 2 DOMAIN-CONTAINING PROTEIN"/>
    <property type="match status" value="1"/>
</dbReference>
<comment type="caution">
    <text evidence="3">The sequence shown here is derived from an EMBL/GenBank/DDBJ whole genome shotgun (WGS) entry which is preliminary data.</text>
</comment>
<dbReference type="Pfam" id="PF04313">
    <property type="entry name" value="HSDR_N"/>
    <property type="match status" value="1"/>
</dbReference>